<accession>A0A317T9U1</accession>
<dbReference type="InterPro" id="IPR027395">
    <property type="entry name" value="WH_DNA-bd_dom"/>
</dbReference>
<proteinExistence type="predicted"/>
<comment type="caution">
    <text evidence="2">The sequence shown here is derived from an EMBL/GenBank/DDBJ whole genome shotgun (WGS) entry which is preliminary data.</text>
</comment>
<feature type="domain" description="Winged helix DNA-binding" evidence="1">
    <location>
        <begin position="32"/>
        <end position="107"/>
    </location>
</feature>
<gene>
    <name evidence="2" type="ORF">CR164_01015</name>
</gene>
<dbReference type="InterPro" id="IPR036388">
    <property type="entry name" value="WH-like_DNA-bd_sf"/>
</dbReference>
<name>A0A317T9U1_9CHLB</name>
<dbReference type="Pfam" id="PF13601">
    <property type="entry name" value="HTH_34"/>
    <property type="match status" value="1"/>
</dbReference>
<reference evidence="3" key="1">
    <citation type="submission" date="2017-10" db="EMBL/GenBank/DDBJ databases">
        <authorList>
            <person name="Gaisin V.A."/>
            <person name="Rysina M.S."/>
            <person name="Grouzdev D.S."/>
        </authorList>
    </citation>
    <scope>NUCLEOTIDE SEQUENCE [LARGE SCALE GENOMIC DNA]</scope>
    <source>
        <strain evidence="3">V1</strain>
    </source>
</reference>
<keyword evidence="3" id="KW-1185">Reference proteome</keyword>
<evidence type="ECO:0000313" key="3">
    <source>
        <dbReference type="Proteomes" id="UP000246278"/>
    </source>
</evidence>
<organism evidence="2 3">
    <name type="scientific">Prosthecochloris marina</name>
    <dbReference type="NCBI Taxonomy" id="2017681"/>
    <lineage>
        <taxon>Bacteria</taxon>
        <taxon>Pseudomonadati</taxon>
        <taxon>Chlorobiota</taxon>
        <taxon>Chlorobiia</taxon>
        <taxon>Chlorobiales</taxon>
        <taxon>Chlorobiaceae</taxon>
        <taxon>Prosthecochloris</taxon>
    </lineage>
</organism>
<protein>
    <submittedName>
        <fullName evidence="2">Transcriptional regulator</fullName>
    </submittedName>
</protein>
<dbReference type="PANTHER" id="PTHR37318:SF1">
    <property type="entry name" value="BSL7504 PROTEIN"/>
    <property type="match status" value="1"/>
</dbReference>
<dbReference type="EMBL" id="PDNZ01000001">
    <property type="protein sequence ID" value="PWW83170.1"/>
    <property type="molecule type" value="Genomic_DNA"/>
</dbReference>
<dbReference type="OrthoDB" id="9800369at2"/>
<dbReference type="AlphaFoldDB" id="A0A317T9U1"/>
<dbReference type="RefSeq" id="WP_110022052.1">
    <property type="nucleotide sequence ID" value="NZ_PDNZ01000001.1"/>
</dbReference>
<evidence type="ECO:0000313" key="2">
    <source>
        <dbReference type="EMBL" id="PWW83170.1"/>
    </source>
</evidence>
<dbReference type="SUPFAM" id="SSF46785">
    <property type="entry name" value="Winged helix' DNA-binding domain"/>
    <property type="match status" value="1"/>
</dbReference>
<dbReference type="Proteomes" id="UP000246278">
    <property type="component" value="Unassembled WGS sequence"/>
</dbReference>
<dbReference type="PANTHER" id="PTHR37318">
    <property type="entry name" value="BSL7504 PROTEIN"/>
    <property type="match status" value="1"/>
</dbReference>
<dbReference type="InterPro" id="IPR036390">
    <property type="entry name" value="WH_DNA-bd_sf"/>
</dbReference>
<dbReference type="Gene3D" id="1.10.10.10">
    <property type="entry name" value="Winged helix-like DNA-binding domain superfamily/Winged helix DNA-binding domain"/>
    <property type="match status" value="1"/>
</dbReference>
<evidence type="ECO:0000259" key="1">
    <source>
        <dbReference type="Pfam" id="PF13601"/>
    </source>
</evidence>
<sequence length="123" mass="14078">MNTQSKVQGSDLQNEEKDYNYKQLDKVIHSRIRFAALCYLDSVDQASFVEIRDGISATDGNLSVHMRKLEAAGYVYCDKTYSKRVPLSTYRITDTGRSAFTEYRSKLGDFFSLPFSTVHDKNL</sequence>